<reference evidence="6" key="1">
    <citation type="submission" date="2019-11" db="EMBL/GenBank/DDBJ databases">
        <authorList>
            <person name="Feng L."/>
        </authorList>
    </citation>
    <scope>NUCLEOTIDE SEQUENCE</scope>
    <source>
        <strain evidence="6">AodontolyticusLFYP35</strain>
    </source>
</reference>
<dbReference type="EMBL" id="CACRSM010000002">
    <property type="protein sequence ID" value="VYS85763.1"/>
    <property type="molecule type" value="Genomic_DNA"/>
</dbReference>
<keyword evidence="3" id="KW-0554">One-carbon metabolism</keyword>
<feature type="domain" description="S-adenosyl-L-homocysteine hydrolase NAD binding" evidence="5">
    <location>
        <begin position="281"/>
        <end position="448"/>
    </location>
</feature>
<dbReference type="InterPro" id="IPR036291">
    <property type="entry name" value="NAD(P)-bd_dom_sf"/>
</dbReference>
<dbReference type="Pfam" id="PF05221">
    <property type="entry name" value="AdoHcyase"/>
    <property type="match status" value="1"/>
</dbReference>
<dbReference type="EC" id="3.3.1.1" evidence="6"/>
<dbReference type="GO" id="GO:0005829">
    <property type="term" value="C:cytosol"/>
    <property type="evidence" value="ECO:0007669"/>
    <property type="project" value="TreeGrafter"/>
</dbReference>
<accession>A0A6N2RWR4</accession>
<dbReference type="SUPFAM" id="SSF51735">
    <property type="entry name" value="NAD(P)-binding Rossmann-fold domains"/>
    <property type="match status" value="1"/>
</dbReference>
<dbReference type="AlphaFoldDB" id="A0A6N2RWR4"/>
<dbReference type="GO" id="GO:0033353">
    <property type="term" value="P:S-adenosylmethionine cycle"/>
    <property type="evidence" value="ECO:0007669"/>
    <property type="project" value="TreeGrafter"/>
</dbReference>
<dbReference type="Gene3D" id="3.40.50.720">
    <property type="entry name" value="NAD(P)-binding Rossmann-like Domain"/>
    <property type="match status" value="1"/>
</dbReference>
<proteinExistence type="inferred from homology"/>
<organism evidence="6">
    <name type="scientific">Schaalia odontolytica</name>
    <dbReference type="NCBI Taxonomy" id="1660"/>
    <lineage>
        <taxon>Bacteria</taxon>
        <taxon>Bacillati</taxon>
        <taxon>Actinomycetota</taxon>
        <taxon>Actinomycetes</taxon>
        <taxon>Actinomycetales</taxon>
        <taxon>Actinomycetaceae</taxon>
        <taxon>Schaalia</taxon>
    </lineage>
</organism>
<dbReference type="GO" id="GO:0004013">
    <property type="term" value="F:adenosylhomocysteinase activity"/>
    <property type="evidence" value="ECO:0007669"/>
    <property type="project" value="TreeGrafter"/>
</dbReference>
<dbReference type="PANTHER" id="PTHR23420:SF0">
    <property type="entry name" value="ADENOSYLHOMOCYSTEINASE"/>
    <property type="match status" value="1"/>
</dbReference>
<evidence type="ECO:0000256" key="2">
    <source>
        <dbReference type="ARBA" id="ARBA00007122"/>
    </source>
</evidence>
<dbReference type="NCBIfam" id="NF004005">
    <property type="entry name" value="PRK05476.2-3"/>
    <property type="match status" value="1"/>
</dbReference>
<keyword evidence="6" id="KW-0378">Hydrolase</keyword>
<dbReference type="InterPro" id="IPR000043">
    <property type="entry name" value="Adenosylhomocysteinase-like"/>
</dbReference>
<dbReference type="PANTHER" id="PTHR23420">
    <property type="entry name" value="ADENOSYLHOMOCYSTEINASE"/>
    <property type="match status" value="1"/>
</dbReference>
<evidence type="ECO:0000256" key="3">
    <source>
        <dbReference type="ARBA" id="ARBA00022563"/>
    </source>
</evidence>
<comment type="similarity">
    <text evidence="2">Belongs to the adenosylhomocysteinase family.</text>
</comment>
<dbReference type="SMART" id="SM00996">
    <property type="entry name" value="AdoHcyase"/>
    <property type="match status" value="1"/>
</dbReference>
<sequence>MDLIPPTRQPREGSSASLNGMTHAQVLLREYARATNMLIAGRRFVTSDPELASLLEAFGAQVTPQPSGKGTTGLESVFDLSDQARPHPGAITVVAPSGTFEGVYSPDGSPISGPGDPERIAWARSLMPVTEAAVRRIGHLLPGRRIGLALVLEPKTAALALMLAEAGAEVSVFGHASETRDDVADALRRAGLKVFADSHATPEQEEALARDFLAENNEYLLDDGSHLIRMAHNPSRAPTALSALRGAAEETTSGLRPLRHFPLQIPVIASNDARSKTLFDNAYGTGQSCWTTILDIIDPAKIGAPIPGMKIGVIGYGDVGKGCARFGRALGGKVSVVELDPVRALQARMDGFTVASLSEVAARAGMLISATGEPSTIPLNALEALPENAIVTVAGGVVGEVEFEQALAAGWMLSEAADPHVQRLTDPTGKSLRLLEKGEGINYTAGEGNPIEIMDMSFGVQVAALTELLTHGDKLDPGLHSLPIQADNAVAQAALDALRGAGNAQ</sequence>
<comment type="cofactor">
    <cofactor evidence="1">
        <name>NAD(+)</name>
        <dbReference type="ChEBI" id="CHEBI:57540"/>
    </cofactor>
</comment>
<evidence type="ECO:0000259" key="5">
    <source>
        <dbReference type="SMART" id="SM00997"/>
    </source>
</evidence>
<dbReference type="GO" id="GO:0006730">
    <property type="term" value="P:one-carbon metabolic process"/>
    <property type="evidence" value="ECO:0007669"/>
    <property type="project" value="UniProtKB-KW"/>
</dbReference>
<dbReference type="InterPro" id="IPR015878">
    <property type="entry name" value="Ado_hCys_hydrolase_NAD-bd"/>
</dbReference>
<name>A0A6N2RWR4_9ACTO</name>
<dbReference type="Gene3D" id="3.40.50.1480">
    <property type="entry name" value="Adenosylhomocysteinase-like"/>
    <property type="match status" value="1"/>
</dbReference>
<evidence type="ECO:0000256" key="4">
    <source>
        <dbReference type="ARBA" id="ARBA00023027"/>
    </source>
</evidence>
<keyword evidence="4" id="KW-0520">NAD</keyword>
<gene>
    <name evidence="6" type="primary">ahcY</name>
    <name evidence="6" type="ORF">AOLFYP35_00582</name>
</gene>
<dbReference type="Pfam" id="PF00670">
    <property type="entry name" value="AdoHcyase_NAD"/>
    <property type="match status" value="1"/>
</dbReference>
<evidence type="ECO:0000256" key="1">
    <source>
        <dbReference type="ARBA" id="ARBA00001911"/>
    </source>
</evidence>
<dbReference type="SUPFAM" id="SSF52283">
    <property type="entry name" value="Formate/glycerate dehydrogenase catalytic domain-like"/>
    <property type="match status" value="1"/>
</dbReference>
<dbReference type="SMART" id="SM00997">
    <property type="entry name" value="AdoHcyase_NAD"/>
    <property type="match status" value="1"/>
</dbReference>
<protein>
    <submittedName>
        <fullName evidence="6">Adenosylhomocysteinase</fullName>
        <ecNumber evidence="6">3.3.1.1</ecNumber>
    </submittedName>
</protein>
<dbReference type="InterPro" id="IPR042172">
    <property type="entry name" value="Adenosylhomocyst_ase-like_sf"/>
</dbReference>
<evidence type="ECO:0000313" key="6">
    <source>
        <dbReference type="EMBL" id="VYS85763.1"/>
    </source>
</evidence>